<evidence type="ECO:0000313" key="4">
    <source>
        <dbReference type="EMBL" id="MFC6906178.1"/>
    </source>
</evidence>
<reference evidence="4 5" key="1">
    <citation type="journal article" date="2019" name="Int. J. Syst. Evol. Microbiol.">
        <title>The Global Catalogue of Microorganisms (GCM) 10K type strain sequencing project: providing services to taxonomists for standard genome sequencing and annotation.</title>
        <authorList>
            <consortium name="The Broad Institute Genomics Platform"/>
            <consortium name="The Broad Institute Genome Sequencing Center for Infectious Disease"/>
            <person name="Wu L."/>
            <person name="Ma J."/>
        </authorList>
    </citation>
    <scope>NUCLEOTIDE SEQUENCE [LARGE SCALE GENOMIC DNA]</scope>
    <source>
        <strain evidence="4 5">CGMCC 1.3240</strain>
    </source>
</reference>
<dbReference type="PANTHER" id="PTHR43377">
    <property type="entry name" value="BILIVERDIN REDUCTASE A"/>
    <property type="match status" value="1"/>
</dbReference>
<dbReference type="EMBL" id="JBHSXQ010000004">
    <property type="protein sequence ID" value="MFC6906178.1"/>
    <property type="molecule type" value="Genomic_DNA"/>
</dbReference>
<dbReference type="InterPro" id="IPR036291">
    <property type="entry name" value="NAD(P)-bd_dom_sf"/>
</dbReference>
<dbReference type="PANTHER" id="PTHR43377:SF1">
    <property type="entry name" value="BILIVERDIN REDUCTASE A"/>
    <property type="match status" value="1"/>
</dbReference>
<dbReference type="Proteomes" id="UP001596312">
    <property type="component" value="Unassembled WGS sequence"/>
</dbReference>
<feature type="domain" description="Gfo/Idh/MocA-like oxidoreductase N-terminal" evidence="2">
    <location>
        <begin position="3"/>
        <end position="121"/>
    </location>
</feature>
<accession>A0ABD5V3K1</accession>
<name>A0ABD5V3K1_9EURY</name>
<evidence type="ECO:0000259" key="2">
    <source>
        <dbReference type="Pfam" id="PF01408"/>
    </source>
</evidence>
<dbReference type="InterPro" id="IPR000683">
    <property type="entry name" value="Gfo/Idh/MocA-like_OxRdtase_N"/>
</dbReference>
<gene>
    <name evidence="4" type="ORF">ACFQGH_13345</name>
</gene>
<proteinExistence type="predicted"/>
<feature type="region of interest" description="Disordered" evidence="1">
    <location>
        <begin position="225"/>
        <end position="246"/>
    </location>
</feature>
<dbReference type="Gene3D" id="3.40.50.720">
    <property type="entry name" value="NAD(P)-binding Rossmann-like Domain"/>
    <property type="match status" value="1"/>
</dbReference>
<organism evidence="4 5">
    <name type="scientific">Halalkalicoccus tibetensis</name>
    <dbReference type="NCBI Taxonomy" id="175632"/>
    <lineage>
        <taxon>Archaea</taxon>
        <taxon>Methanobacteriati</taxon>
        <taxon>Methanobacteriota</taxon>
        <taxon>Stenosarchaea group</taxon>
        <taxon>Halobacteria</taxon>
        <taxon>Halobacteriales</taxon>
        <taxon>Halococcaceae</taxon>
        <taxon>Halalkalicoccus</taxon>
    </lineage>
</organism>
<sequence>MPIRIGAIGLGALGTISTRILDEREDVRVVAGVDTDPDARSAFEADYDAASYDDTESLLASEELDAVSIVTPHTLHARQIRACLEAGVSVHVEKPMVTDLEEAVALTDLAAEREPVLQVGYQRHFHPRFRELKRIVDDGRIGTPHMIACHLEQAWLDAVGGSWRTDPELSGGGQLYDSGSHLLDALLWVTGSRPVSVAATTDPRGERVDVNGALAATLERDGSPITASIGVTGEGSTGPDTGEGLSVWGTEGAVEYDGDRVRVREGGVDYEAGIEDPSFETLTRRKLASFLRAVRGDEPPAVGPEVGLRVTALTEAAYEAAETGRTVDVEERIAAARDRTP</sequence>
<evidence type="ECO:0000313" key="5">
    <source>
        <dbReference type="Proteomes" id="UP001596312"/>
    </source>
</evidence>
<dbReference type="InterPro" id="IPR055170">
    <property type="entry name" value="GFO_IDH_MocA-like_dom"/>
</dbReference>
<evidence type="ECO:0000256" key="1">
    <source>
        <dbReference type="SAM" id="MobiDB-lite"/>
    </source>
</evidence>
<dbReference type="Gene3D" id="3.30.360.10">
    <property type="entry name" value="Dihydrodipicolinate Reductase, domain 2"/>
    <property type="match status" value="1"/>
</dbReference>
<dbReference type="RefSeq" id="WP_340604733.1">
    <property type="nucleotide sequence ID" value="NZ_JBBMXV010000004.1"/>
</dbReference>
<feature type="domain" description="GFO/IDH/MocA-like oxidoreductase" evidence="3">
    <location>
        <begin position="129"/>
        <end position="254"/>
    </location>
</feature>
<protein>
    <submittedName>
        <fullName evidence="4">Gfo/Idh/MocA family protein</fullName>
    </submittedName>
</protein>
<dbReference type="Pfam" id="PF22725">
    <property type="entry name" value="GFO_IDH_MocA_C3"/>
    <property type="match status" value="1"/>
</dbReference>
<dbReference type="InterPro" id="IPR051450">
    <property type="entry name" value="Gfo/Idh/MocA_Oxidoreductases"/>
</dbReference>
<dbReference type="SUPFAM" id="SSF51735">
    <property type="entry name" value="NAD(P)-binding Rossmann-fold domains"/>
    <property type="match status" value="1"/>
</dbReference>
<comment type="caution">
    <text evidence="4">The sequence shown here is derived from an EMBL/GenBank/DDBJ whole genome shotgun (WGS) entry which is preliminary data.</text>
</comment>
<evidence type="ECO:0000259" key="3">
    <source>
        <dbReference type="Pfam" id="PF22725"/>
    </source>
</evidence>
<keyword evidence="5" id="KW-1185">Reference proteome</keyword>
<dbReference type="AlphaFoldDB" id="A0ABD5V3K1"/>
<dbReference type="SUPFAM" id="SSF55347">
    <property type="entry name" value="Glyceraldehyde-3-phosphate dehydrogenase-like, C-terminal domain"/>
    <property type="match status" value="1"/>
</dbReference>
<dbReference type="Pfam" id="PF01408">
    <property type="entry name" value="GFO_IDH_MocA"/>
    <property type="match status" value="1"/>
</dbReference>